<dbReference type="Pfam" id="PF03099">
    <property type="entry name" value="BPL_LplA_LipB"/>
    <property type="match status" value="1"/>
</dbReference>
<accession>A0A1M4T3V4</accession>
<dbReference type="RefSeq" id="WP_073191513.1">
    <property type="nucleotide sequence ID" value="NZ_FQTW01000001.1"/>
</dbReference>
<dbReference type="InterPro" id="IPR004143">
    <property type="entry name" value="BPL_LPL_catalytic"/>
</dbReference>
<dbReference type="PANTHER" id="PTHR12835">
    <property type="entry name" value="BIOTIN PROTEIN LIGASE"/>
    <property type="match status" value="1"/>
</dbReference>
<dbReference type="OrthoDB" id="9807064at2"/>
<protein>
    <submittedName>
        <fullName evidence="3">BirA family transcriptional regulator, biotin operon repressor / biotin-[acetyl-CoA-carboxylase] ligase</fullName>
    </submittedName>
</protein>
<feature type="domain" description="BPL/LPL catalytic" evidence="2">
    <location>
        <begin position="1"/>
        <end position="177"/>
    </location>
</feature>
<dbReference type="CDD" id="cd16442">
    <property type="entry name" value="BPL"/>
    <property type="match status" value="1"/>
</dbReference>
<evidence type="ECO:0000313" key="3">
    <source>
        <dbReference type="EMBL" id="SHE39149.1"/>
    </source>
</evidence>
<evidence type="ECO:0000259" key="2">
    <source>
        <dbReference type="PROSITE" id="PS51733"/>
    </source>
</evidence>
<gene>
    <name evidence="3" type="ORF">SAMN05444278_101482</name>
</gene>
<dbReference type="GO" id="GO:0005737">
    <property type="term" value="C:cytoplasm"/>
    <property type="evidence" value="ECO:0007669"/>
    <property type="project" value="TreeGrafter"/>
</dbReference>
<organism evidence="3 4">
    <name type="scientific">Psychroflexus salarius</name>
    <dbReference type="NCBI Taxonomy" id="1155689"/>
    <lineage>
        <taxon>Bacteria</taxon>
        <taxon>Pseudomonadati</taxon>
        <taxon>Bacteroidota</taxon>
        <taxon>Flavobacteriia</taxon>
        <taxon>Flavobacteriales</taxon>
        <taxon>Flavobacteriaceae</taxon>
        <taxon>Psychroflexus</taxon>
    </lineage>
</organism>
<dbReference type="AlphaFoldDB" id="A0A1M4T3V4"/>
<dbReference type="Proteomes" id="UP000184462">
    <property type="component" value="Unassembled WGS sequence"/>
</dbReference>
<dbReference type="Gene3D" id="3.30.930.10">
    <property type="entry name" value="Bira Bifunctional Protein, Domain 2"/>
    <property type="match status" value="1"/>
</dbReference>
<dbReference type="PROSITE" id="PS51733">
    <property type="entry name" value="BPL_LPL_CATALYTIC"/>
    <property type="match status" value="1"/>
</dbReference>
<keyword evidence="4" id="KW-1185">Reference proteome</keyword>
<dbReference type="NCBIfam" id="TIGR00121">
    <property type="entry name" value="birA_ligase"/>
    <property type="match status" value="1"/>
</dbReference>
<dbReference type="STRING" id="1155689.SAMN05444278_101482"/>
<dbReference type="GO" id="GO:0004077">
    <property type="term" value="F:biotin--[biotin carboxyl-carrier protein] ligase activity"/>
    <property type="evidence" value="ECO:0007669"/>
    <property type="project" value="InterPro"/>
</dbReference>
<dbReference type="InterPro" id="IPR045864">
    <property type="entry name" value="aa-tRNA-synth_II/BPL/LPL"/>
</dbReference>
<keyword evidence="1 3" id="KW-0436">Ligase</keyword>
<proteinExistence type="predicted"/>
<name>A0A1M4T3V4_9FLAO</name>
<dbReference type="InterPro" id="IPR004408">
    <property type="entry name" value="Biotin_CoA_COase_ligase"/>
</dbReference>
<sequence>MKIIKINATSSTNEFMRQFTLQTELNEVYCVKANTQTNGRGQMGTSWQSESGKNLIVSYLLPNLKICPDHNFIISMLSSLAIIKTLKHFNLPHLKIKWPNDILSGRKKICGILIENNFKQNHINSTIIGVGLNVNQIDFSELPKASSLQLILGQKISIDTVFRSLNLEIEKVYQSLLHQEFEGVKQDYYAKLLGFNKVQSFHFPDQSIAVGIIKSVSDHGFLKVEFENETSEFELKQIKQLY</sequence>
<dbReference type="SUPFAM" id="SSF55681">
    <property type="entry name" value="Class II aaRS and biotin synthetases"/>
    <property type="match status" value="1"/>
</dbReference>
<evidence type="ECO:0000256" key="1">
    <source>
        <dbReference type="ARBA" id="ARBA00022598"/>
    </source>
</evidence>
<reference evidence="3 4" key="1">
    <citation type="submission" date="2016-11" db="EMBL/GenBank/DDBJ databases">
        <authorList>
            <person name="Jaros S."/>
            <person name="Januszkiewicz K."/>
            <person name="Wedrychowicz H."/>
        </authorList>
    </citation>
    <scope>NUCLEOTIDE SEQUENCE [LARGE SCALE GENOMIC DNA]</scope>
    <source>
        <strain evidence="3 4">DSM 25661</strain>
    </source>
</reference>
<dbReference type="PANTHER" id="PTHR12835:SF5">
    <property type="entry name" value="BIOTIN--PROTEIN LIGASE"/>
    <property type="match status" value="1"/>
</dbReference>
<evidence type="ECO:0000313" key="4">
    <source>
        <dbReference type="Proteomes" id="UP000184462"/>
    </source>
</evidence>
<dbReference type="EMBL" id="FQTW01000001">
    <property type="protein sequence ID" value="SHE39149.1"/>
    <property type="molecule type" value="Genomic_DNA"/>
</dbReference>